<evidence type="ECO:0000313" key="1">
    <source>
        <dbReference type="EMBL" id="CAD2193836.1"/>
    </source>
</evidence>
<proteinExistence type="predicted"/>
<reference evidence="1 2" key="1">
    <citation type="submission" date="2020-08" db="EMBL/GenBank/DDBJ databases">
        <authorList>
            <person name="Koutsovoulos G."/>
            <person name="Danchin GJ E."/>
        </authorList>
    </citation>
    <scope>NUCLEOTIDE SEQUENCE [LARGE SCALE GENOMIC DNA]</scope>
</reference>
<protein>
    <submittedName>
        <fullName evidence="1">Uncharacterized protein</fullName>
    </submittedName>
</protein>
<sequence>MMNVLRYFIGNFRKKYFLLKQLKNKENGFGKKCKKPRQHAIEMRVCARRKSFERDNDRNEYKIEYNVYSKIGFSFTHKR</sequence>
<comment type="caution">
    <text evidence="1">The sequence shown here is derived from an EMBL/GenBank/DDBJ whole genome shotgun (WGS) entry which is preliminary data.</text>
</comment>
<dbReference type="Proteomes" id="UP000580250">
    <property type="component" value="Unassembled WGS sequence"/>
</dbReference>
<dbReference type="OrthoDB" id="5898400at2759"/>
<organism evidence="1 2">
    <name type="scientific">Meloidogyne enterolobii</name>
    <name type="common">Root-knot nematode worm</name>
    <name type="synonym">Meloidogyne mayaguensis</name>
    <dbReference type="NCBI Taxonomy" id="390850"/>
    <lineage>
        <taxon>Eukaryota</taxon>
        <taxon>Metazoa</taxon>
        <taxon>Ecdysozoa</taxon>
        <taxon>Nematoda</taxon>
        <taxon>Chromadorea</taxon>
        <taxon>Rhabditida</taxon>
        <taxon>Tylenchina</taxon>
        <taxon>Tylenchomorpha</taxon>
        <taxon>Tylenchoidea</taxon>
        <taxon>Meloidogynidae</taxon>
        <taxon>Meloidogyninae</taxon>
        <taxon>Meloidogyne</taxon>
    </lineage>
</organism>
<dbReference type="AlphaFoldDB" id="A0A6V7X3C7"/>
<name>A0A6V7X3C7_MELEN</name>
<gene>
    <name evidence="1" type="ORF">MENT_LOCUS46813</name>
</gene>
<dbReference type="EMBL" id="CAJEWN010001061">
    <property type="protein sequence ID" value="CAD2193836.1"/>
    <property type="molecule type" value="Genomic_DNA"/>
</dbReference>
<accession>A0A6V7X3C7</accession>
<evidence type="ECO:0000313" key="2">
    <source>
        <dbReference type="Proteomes" id="UP000580250"/>
    </source>
</evidence>